<evidence type="ECO:0000256" key="12">
    <source>
        <dbReference type="PIRNR" id="PIRNR005536"/>
    </source>
</evidence>
<evidence type="ECO:0000256" key="1">
    <source>
        <dbReference type="ARBA" id="ARBA00001255"/>
    </source>
</evidence>
<dbReference type="RefSeq" id="XP_025386082.1">
    <property type="nucleotide sequence ID" value="XM_025532860.1"/>
</dbReference>
<evidence type="ECO:0000313" key="17">
    <source>
        <dbReference type="EMBL" id="PWY68709.1"/>
    </source>
</evidence>
<keyword evidence="9" id="KW-0520">NAD</keyword>
<organism evidence="17 18">
    <name type="scientific">Aspergillus eucalypticola (strain CBS 122712 / IBT 29274)</name>
    <dbReference type="NCBI Taxonomy" id="1448314"/>
    <lineage>
        <taxon>Eukaryota</taxon>
        <taxon>Fungi</taxon>
        <taxon>Dikarya</taxon>
        <taxon>Ascomycota</taxon>
        <taxon>Pezizomycotina</taxon>
        <taxon>Eurotiomycetes</taxon>
        <taxon>Eurotiomycetidae</taxon>
        <taxon>Eurotiales</taxon>
        <taxon>Aspergillaceae</taxon>
        <taxon>Aspergillus</taxon>
        <taxon>Aspergillus subgen. Circumdati</taxon>
    </lineage>
</organism>
<dbReference type="InterPro" id="IPR031705">
    <property type="entry name" value="Glyco_hydro_36_C"/>
</dbReference>
<keyword evidence="11 12" id="KW-0326">Glycosidase</keyword>
<feature type="binding site" evidence="14">
    <location>
        <begin position="403"/>
        <end position="404"/>
    </location>
    <ligand>
        <name>substrate</name>
    </ligand>
</feature>
<comment type="caution">
    <text evidence="17">The sequence shown here is derived from an EMBL/GenBank/DDBJ whole genome shotgun (WGS) entry which is preliminary data.</text>
</comment>
<evidence type="ECO:0000256" key="2">
    <source>
        <dbReference type="ARBA" id="ARBA00001911"/>
    </source>
</evidence>
<evidence type="ECO:0000256" key="8">
    <source>
        <dbReference type="ARBA" id="ARBA00022842"/>
    </source>
</evidence>
<dbReference type="InterPro" id="IPR017853">
    <property type="entry name" value="GH"/>
</dbReference>
<evidence type="ECO:0000256" key="3">
    <source>
        <dbReference type="ARBA" id="ARBA00001946"/>
    </source>
</evidence>
<dbReference type="InterPro" id="IPR002252">
    <property type="entry name" value="Glyco_hydro_36"/>
</dbReference>
<dbReference type="InterPro" id="IPR038417">
    <property type="entry name" value="Alpga-gal_N_sf"/>
</dbReference>
<dbReference type="VEuPathDB" id="FungiDB:BO83DRAFT_390507"/>
<protein>
    <recommendedName>
        <fullName evidence="12">Alpha-galactosidase</fullName>
        <ecNumber evidence="12">3.2.1.22</ecNumber>
    </recommendedName>
</protein>
<feature type="binding site" evidence="14">
    <location>
        <position position="491"/>
    </location>
    <ligand>
        <name>substrate</name>
    </ligand>
</feature>
<dbReference type="PRINTS" id="PR00743">
    <property type="entry name" value="GLHYDRLASE36"/>
</dbReference>
<dbReference type="Gene3D" id="2.70.98.60">
    <property type="entry name" value="alpha-galactosidase from lactobacil brevis"/>
    <property type="match status" value="1"/>
</dbReference>
<evidence type="ECO:0000256" key="14">
    <source>
        <dbReference type="PIRSR" id="PIRSR005536-2"/>
    </source>
</evidence>
<dbReference type="EC" id="3.2.1.22" evidence="12"/>
<keyword evidence="6" id="KW-0732">Signal</keyword>
<dbReference type="CDD" id="cd14791">
    <property type="entry name" value="GH36"/>
    <property type="match status" value="1"/>
</dbReference>
<comment type="catalytic activity">
    <reaction evidence="1 12">
        <text>Hydrolysis of terminal, non-reducing alpha-D-galactose residues in alpha-D-galactosides, including galactose oligosaccharides, galactomannans and galactolipids.</text>
        <dbReference type="EC" id="3.2.1.22"/>
    </reaction>
</comment>
<dbReference type="FunFam" id="2.60.40.1180:FF:000028">
    <property type="entry name" value="Alpha-galactosidase"/>
    <property type="match status" value="1"/>
</dbReference>
<name>A0A317V4Y9_ASPEC</name>
<dbReference type="Proteomes" id="UP000246171">
    <property type="component" value="Unassembled WGS sequence"/>
</dbReference>
<dbReference type="PROSITE" id="PS00512">
    <property type="entry name" value="ALPHA_GALACTOSIDASE"/>
    <property type="match status" value="1"/>
</dbReference>
<comment type="cofactor">
    <cofactor evidence="3">
        <name>Mg(2+)</name>
        <dbReference type="ChEBI" id="CHEBI:18420"/>
    </cofactor>
</comment>
<evidence type="ECO:0000256" key="6">
    <source>
        <dbReference type="ARBA" id="ARBA00022729"/>
    </source>
</evidence>
<dbReference type="FunFam" id="3.20.20.70:FF:000118">
    <property type="entry name" value="Alpha-galactosidase"/>
    <property type="match status" value="1"/>
</dbReference>
<feature type="binding site" evidence="14">
    <location>
        <position position="588"/>
    </location>
    <ligand>
        <name>substrate</name>
    </ligand>
</feature>
<feature type="active site" description="Nucleophile" evidence="13">
    <location>
        <position position="526"/>
    </location>
</feature>
<dbReference type="Pfam" id="PF16874">
    <property type="entry name" value="Glyco_hydro_36C"/>
    <property type="match status" value="1"/>
</dbReference>
<evidence type="ECO:0000256" key="4">
    <source>
        <dbReference type="ARBA" id="ARBA00006202"/>
    </source>
</evidence>
<feature type="binding site" evidence="14">
    <location>
        <position position="236"/>
    </location>
    <ligand>
        <name>substrate</name>
    </ligand>
</feature>
<keyword evidence="18" id="KW-1185">Reference proteome</keyword>
<dbReference type="PIRSF" id="PIRSF005536">
    <property type="entry name" value="Agal"/>
    <property type="match status" value="1"/>
</dbReference>
<evidence type="ECO:0000256" key="10">
    <source>
        <dbReference type="ARBA" id="ARBA00023180"/>
    </source>
</evidence>
<keyword evidence="8" id="KW-0460">Magnesium</keyword>
<sequence length="765" mass="84463">MLWWPWASSHYTVVLQRLPQLGLQIHRVCHAGREGCDNAASSIRVQADFIAIVANGTDFALNGDNVSYRFHVNSTTGDLISDHFGGVVTGTIPSPVEPAVNGWVGMPGRIRREFPDQGRGDFRIPAVRIRESAGYTISDLQYVSHEVIAGKNALPGLPATFGDAQDATTLVVHLYDNYSSVAADLSYSIFPKYDAIVRSVNVTNQGPGNITIEALASISIDFPYEDLDLVSLRGDWAREANVQRSKVQYGIQGFGSSTGYSSHLHNPFFAIVDPATTESQGEAWGFNLIYTGSFFAQIEKGSQGFTRALLGFNPDQLSWNLGPGETLTSPECVAVYSDQGLGSVSRKFHRLYRNHLMKSKFATSDRPVLLNSWEGVYFDYNQSSIETLAEESAALGVHLFVMDDGWFGDKYPRVSDDAGLGDWMPNPARFPDGLTPVVQDITNMTVNGTESTKLRFGIWVEPEMVNPNSTLYHEHPDWALHAGPYPRTERRNQLVLNLALPAVQDFIIDFMTNLLQTPGISYVKWDNNRGIHETPSPSTDHQYMLGLYRVFDTLTTRFPDVLWEGCASGGGRFDAGVLQYFPQIWTSDNTDAIDRITIQFGTSLAYPPSAMGAHLSAVPNAQTGRTVPITFRAHVAMMGGSFGLELDPATVEGDAIVPELLALAEKVNPIVLNGDLYRLRLPQDSQWPAAFFVSEDGAQAVLFYFQVQPNVNHAVPWVRLQGLDPEAQYTVDGDQTYSGATLMNMGLQYSFDTEYGSKVVFLERQ</sequence>
<evidence type="ECO:0000259" key="16">
    <source>
        <dbReference type="Pfam" id="PF16875"/>
    </source>
</evidence>
<feature type="domain" description="Glycosyl hydrolase family 36 C-terminal" evidence="15">
    <location>
        <begin position="687"/>
        <end position="762"/>
    </location>
</feature>
<gene>
    <name evidence="17" type="ORF">BO83DRAFT_390507</name>
</gene>
<dbReference type="Pfam" id="PF16875">
    <property type="entry name" value="Glyco_hydro_36N"/>
    <property type="match status" value="1"/>
</dbReference>
<keyword evidence="7 12" id="KW-0378">Hydrolase</keyword>
<comment type="subunit">
    <text evidence="5">Homotetramer.</text>
</comment>
<dbReference type="GeneID" id="37054822"/>
<dbReference type="EMBL" id="MSFU01000019">
    <property type="protein sequence ID" value="PWY68709.1"/>
    <property type="molecule type" value="Genomic_DNA"/>
</dbReference>
<reference evidence="17" key="1">
    <citation type="submission" date="2016-12" db="EMBL/GenBank/DDBJ databases">
        <title>The genomes of Aspergillus section Nigri reveals drivers in fungal speciation.</title>
        <authorList>
            <consortium name="DOE Joint Genome Institute"/>
            <person name="Vesth T.C."/>
            <person name="Nybo J."/>
            <person name="Theobald S."/>
            <person name="Brandl J."/>
            <person name="Frisvad J.C."/>
            <person name="Nielsen K.F."/>
            <person name="Lyhne E.K."/>
            <person name="Kogle M.E."/>
            <person name="Kuo A."/>
            <person name="Riley R."/>
            <person name="Clum A."/>
            <person name="Nolan M."/>
            <person name="Lipzen A."/>
            <person name="Salamov A."/>
            <person name="Henrissat B."/>
            <person name="Wiebenga A."/>
            <person name="De vries R.P."/>
            <person name="Grigoriev I.V."/>
            <person name="Mortensen U.H."/>
            <person name="Andersen M.R."/>
            <person name="Baker S.E."/>
        </authorList>
    </citation>
    <scope>NUCLEOTIDE SEQUENCE</scope>
    <source>
        <strain evidence="17">CBS 122712</strain>
    </source>
</reference>
<dbReference type="FunFam" id="2.70.98.60:FF:000001">
    <property type="entry name" value="Alpha-galactosidase"/>
    <property type="match status" value="1"/>
</dbReference>
<dbReference type="InterPro" id="IPR050985">
    <property type="entry name" value="Alpha-glycosidase_related"/>
</dbReference>
<feature type="binding site" evidence="14">
    <location>
        <position position="566"/>
    </location>
    <ligand>
        <name>substrate</name>
    </ligand>
</feature>
<dbReference type="PANTHER" id="PTHR43053:SF3">
    <property type="entry name" value="ALPHA-GALACTOSIDASE C-RELATED"/>
    <property type="match status" value="1"/>
</dbReference>
<evidence type="ECO:0000259" key="15">
    <source>
        <dbReference type="Pfam" id="PF16874"/>
    </source>
</evidence>
<dbReference type="InterPro" id="IPR013780">
    <property type="entry name" value="Glyco_hydro_b"/>
</dbReference>
<evidence type="ECO:0000256" key="13">
    <source>
        <dbReference type="PIRSR" id="PIRSR005536-1"/>
    </source>
</evidence>
<feature type="domain" description="Glycosyl hydrolase family 36 N-terminal" evidence="16">
    <location>
        <begin position="79"/>
        <end position="321"/>
    </location>
</feature>
<dbReference type="OrthoDB" id="5795902at2759"/>
<comment type="cofactor">
    <cofactor evidence="2">
        <name>NAD(+)</name>
        <dbReference type="ChEBI" id="CHEBI:57540"/>
    </cofactor>
</comment>
<dbReference type="Pfam" id="PF02065">
    <property type="entry name" value="Melibiase"/>
    <property type="match status" value="1"/>
</dbReference>
<evidence type="ECO:0000256" key="5">
    <source>
        <dbReference type="ARBA" id="ARBA00011881"/>
    </source>
</evidence>
<dbReference type="GO" id="GO:0004557">
    <property type="term" value="F:alpha-galactosidase activity"/>
    <property type="evidence" value="ECO:0007669"/>
    <property type="project" value="UniProtKB-UniRule"/>
</dbReference>
<dbReference type="Gene3D" id="2.60.40.1180">
    <property type="entry name" value="Golgi alpha-mannosidase II"/>
    <property type="match status" value="1"/>
</dbReference>
<dbReference type="AlphaFoldDB" id="A0A317V4Y9"/>
<comment type="function">
    <text evidence="12">Hydrolyzes a variety of simple alpha-D-galactoside as well as more complex molecules such as oligosaccharides and polysaccharides.</text>
</comment>
<evidence type="ECO:0000313" key="18">
    <source>
        <dbReference type="Proteomes" id="UP000246171"/>
    </source>
</evidence>
<dbReference type="SUPFAM" id="SSF51445">
    <property type="entry name" value="(Trans)glycosidases"/>
    <property type="match status" value="1"/>
</dbReference>
<keyword evidence="10" id="KW-0325">Glycoprotein</keyword>
<dbReference type="PANTHER" id="PTHR43053">
    <property type="entry name" value="GLYCOSIDASE FAMILY 31"/>
    <property type="match status" value="1"/>
</dbReference>
<proteinExistence type="inferred from homology"/>
<dbReference type="InterPro" id="IPR031704">
    <property type="entry name" value="Glyco_hydro_36_N"/>
</dbReference>
<dbReference type="Gene3D" id="3.20.20.70">
    <property type="entry name" value="Aldolase class I"/>
    <property type="match status" value="1"/>
</dbReference>
<evidence type="ECO:0000256" key="11">
    <source>
        <dbReference type="ARBA" id="ARBA00023295"/>
    </source>
</evidence>
<dbReference type="InterPro" id="IPR013785">
    <property type="entry name" value="Aldolase_TIM"/>
</dbReference>
<feature type="binding site" evidence="14">
    <location>
        <begin position="524"/>
        <end position="528"/>
    </location>
    <ligand>
        <name>substrate</name>
    </ligand>
</feature>
<accession>A0A317V4Y9</accession>
<dbReference type="GO" id="GO:0016052">
    <property type="term" value="P:carbohydrate catabolic process"/>
    <property type="evidence" value="ECO:0007669"/>
    <property type="project" value="InterPro"/>
</dbReference>
<feature type="active site" description="Proton donor" evidence="13">
    <location>
        <position position="588"/>
    </location>
</feature>
<evidence type="ECO:0000256" key="9">
    <source>
        <dbReference type="ARBA" id="ARBA00023027"/>
    </source>
</evidence>
<evidence type="ECO:0000256" key="7">
    <source>
        <dbReference type="ARBA" id="ARBA00022801"/>
    </source>
</evidence>
<comment type="similarity">
    <text evidence="4">Belongs to the glycosyl hydrolase 36 family.</text>
</comment>
<dbReference type="InterPro" id="IPR000111">
    <property type="entry name" value="Glyco_hydro_27/36_CS"/>
</dbReference>